<dbReference type="InterPro" id="IPR021245">
    <property type="entry name" value="DUF2790"/>
</dbReference>
<dbReference type="Pfam" id="PF10976">
    <property type="entry name" value="DUF2790"/>
    <property type="match status" value="1"/>
</dbReference>
<evidence type="ECO:0000256" key="1">
    <source>
        <dbReference type="SAM" id="SignalP"/>
    </source>
</evidence>
<evidence type="ECO:0000313" key="2">
    <source>
        <dbReference type="EMBL" id="PNF76660.1"/>
    </source>
</evidence>
<sequence length="78" mass="8302">MKKLLCIAGLALCAPLASAETAPVAYQYGDQLDIAKVVSLEVPAGGCEIVEAKMTYVDSKGETHVTSYLRQGPDCHNF</sequence>
<accession>A0A8E2U1F8</accession>
<organism evidence="2 3">
    <name type="scientific">Stutzerimonas degradans</name>
    <dbReference type="NCBI Taxonomy" id="2968968"/>
    <lineage>
        <taxon>Bacteria</taxon>
        <taxon>Pseudomonadati</taxon>
        <taxon>Pseudomonadota</taxon>
        <taxon>Gammaproteobacteria</taxon>
        <taxon>Pseudomonadales</taxon>
        <taxon>Pseudomonadaceae</taxon>
        <taxon>Stutzerimonas</taxon>
    </lineage>
</organism>
<name>A0A8E2U1F8_9GAMM</name>
<comment type="caution">
    <text evidence="2">The sequence shown here is derived from an EMBL/GenBank/DDBJ whole genome shotgun (WGS) entry which is preliminary data.</text>
</comment>
<feature type="signal peptide" evidence="1">
    <location>
        <begin position="1"/>
        <end position="19"/>
    </location>
</feature>
<dbReference type="AlphaFoldDB" id="A0A8E2U1F8"/>
<protein>
    <submittedName>
        <fullName evidence="2">DUF2790 domain-containing protein</fullName>
    </submittedName>
</protein>
<dbReference type="Proteomes" id="UP000235881">
    <property type="component" value="Unassembled WGS sequence"/>
</dbReference>
<keyword evidence="3" id="KW-1185">Reference proteome</keyword>
<reference evidence="2 3" key="1">
    <citation type="submission" date="2018-01" db="EMBL/GenBank/DDBJ databases">
        <title>Denitrification phenotypes of diverse strains of Pseudomonas stutzeri.</title>
        <authorList>
            <person name="Milligan D.A."/>
            <person name="Bergaust L."/>
            <person name="Bakken L.R."/>
            <person name="Frostegard A."/>
        </authorList>
    </citation>
    <scope>NUCLEOTIDE SEQUENCE [LARGE SCALE GENOMIC DNA]</scope>
    <source>
        <strain evidence="2 3">DSM 50238</strain>
    </source>
</reference>
<dbReference type="EMBL" id="POUK01000003">
    <property type="protein sequence ID" value="PNF76660.1"/>
    <property type="molecule type" value="Genomic_DNA"/>
</dbReference>
<dbReference type="Gene3D" id="2.30.140.50">
    <property type="entry name" value="Protein of unknown function DUF2790"/>
    <property type="match status" value="1"/>
</dbReference>
<dbReference type="RefSeq" id="WP_102828459.1">
    <property type="nucleotide sequence ID" value="NZ_CP065721.1"/>
</dbReference>
<feature type="chain" id="PRO_5034654434" evidence="1">
    <location>
        <begin position="20"/>
        <end position="78"/>
    </location>
</feature>
<evidence type="ECO:0000313" key="3">
    <source>
        <dbReference type="Proteomes" id="UP000235881"/>
    </source>
</evidence>
<proteinExistence type="predicted"/>
<keyword evidence="1" id="KW-0732">Signal</keyword>
<gene>
    <name evidence="2" type="ORF">CXK95_09630</name>
</gene>